<dbReference type="InterPro" id="IPR011761">
    <property type="entry name" value="ATP-grasp"/>
</dbReference>
<dbReference type="SUPFAM" id="SSF56059">
    <property type="entry name" value="Glutathione synthetase ATP-binding domain-like"/>
    <property type="match status" value="1"/>
</dbReference>
<evidence type="ECO:0000259" key="2">
    <source>
        <dbReference type="PROSITE" id="PS50975"/>
    </source>
</evidence>
<dbReference type="GO" id="GO:0046872">
    <property type="term" value="F:metal ion binding"/>
    <property type="evidence" value="ECO:0007669"/>
    <property type="project" value="InterPro"/>
</dbReference>
<name>A0A9X2S706_9BACL</name>
<accession>A0A9X2S706</accession>
<reference evidence="3" key="1">
    <citation type="submission" date="2022-08" db="EMBL/GenBank/DDBJ databases">
        <title>The genomic sequence of strain Paenibacillus sp. SCIV0701.</title>
        <authorList>
            <person name="Zhao H."/>
        </authorList>
    </citation>
    <scope>NUCLEOTIDE SEQUENCE</scope>
    <source>
        <strain evidence="3">SCIV0701</strain>
    </source>
</reference>
<keyword evidence="1" id="KW-0067">ATP-binding</keyword>
<dbReference type="AlphaFoldDB" id="A0A9X2S706"/>
<dbReference type="EMBL" id="JANIPJ010000001">
    <property type="protein sequence ID" value="MCR2802550.1"/>
    <property type="molecule type" value="Genomic_DNA"/>
</dbReference>
<evidence type="ECO:0000313" key="3">
    <source>
        <dbReference type="EMBL" id="MCR2802550.1"/>
    </source>
</evidence>
<feature type="domain" description="ATP-grasp" evidence="2">
    <location>
        <begin position="124"/>
        <end position="365"/>
    </location>
</feature>
<dbReference type="Proteomes" id="UP001141950">
    <property type="component" value="Unassembled WGS sequence"/>
</dbReference>
<dbReference type="GO" id="GO:0005524">
    <property type="term" value="F:ATP binding"/>
    <property type="evidence" value="ECO:0007669"/>
    <property type="project" value="UniProtKB-UniRule"/>
</dbReference>
<dbReference type="RefSeq" id="WP_257442084.1">
    <property type="nucleotide sequence ID" value="NZ_JANIPJ010000001.1"/>
</dbReference>
<keyword evidence="4" id="KW-1185">Reference proteome</keyword>
<proteinExistence type="predicted"/>
<protein>
    <submittedName>
        <fullName evidence="3">YheC/YheD family protein</fullName>
    </submittedName>
</protein>
<comment type="caution">
    <text evidence="3">The sequence shown here is derived from an EMBL/GenBank/DDBJ whole genome shotgun (WGS) entry which is preliminary data.</text>
</comment>
<dbReference type="InterPro" id="IPR026838">
    <property type="entry name" value="YheC/D"/>
</dbReference>
<dbReference type="PROSITE" id="PS50975">
    <property type="entry name" value="ATP_GRASP"/>
    <property type="match status" value="1"/>
</dbReference>
<dbReference type="Gene3D" id="3.30.470.20">
    <property type="entry name" value="ATP-grasp fold, B domain"/>
    <property type="match status" value="1"/>
</dbReference>
<organism evidence="3 4">
    <name type="scientific">Paenibacillus soyae</name>
    <dbReference type="NCBI Taxonomy" id="2969249"/>
    <lineage>
        <taxon>Bacteria</taxon>
        <taxon>Bacillati</taxon>
        <taxon>Bacillota</taxon>
        <taxon>Bacilli</taxon>
        <taxon>Bacillales</taxon>
        <taxon>Paenibacillaceae</taxon>
        <taxon>Paenibacillus</taxon>
    </lineage>
</organism>
<evidence type="ECO:0000313" key="4">
    <source>
        <dbReference type="Proteomes" id="UP001141950"/>
    </source>
</evidence>
<sequence length="406" mass="44917">MKLPASAVFGIFASPPSRGNEQAFPSEPRLCRELLSASIAMGMQAYVFTAADYNPRTQTLFGSRYADGAWERQPVPLPDVVYDRSFCRSAEERRSAAITLARMGEQRRFQFLNGKLPGKLTIYQALLEDDALAPYLPRTTPYTADALRNRLPERKSGLVLKPAAGMQGRGLVHISLAALSGELLARGRTGSNRRFSRSFAEITELSGWLKPFMRGSAFLIQPYLVLRDIENRPFDIRVLLQKDGSGAWKLTGMAARRGESGSLTSNLHGGGAAISAGRLLETNFGKPEAERLYRKIHTICGHTAKRLEDSFGRFGELAFDFGIEPSGKLWLLEANSKPGRDAFRQIGDDSAMKLSIERPLRYASYLTNRAAPTFVSAESAYDLVQPQRSIAIAARLRSSNVQEVHR</sequence>
<gene>
    <name evidence="3" type="ORF">NQZ67_01525</name>
</gene>
<dbReference type="Pfam" id="PF14398">
    <property type="entry name" value="ATPgrasp_YheCD"/>
    <property type="match status" value="1"/>
</dbReference>
<keyword evidence="1" id="KW-0547">Nucleotide-binding</keyword>
<evidence type="ECO:0000256" key="1">
    <source>
        <dbReference type="PROSITE-ProRule" id="PRU00409"/>
    </source>
</evidence>